<feature type="compositionally biased region" description="Basic and acidic residues" evidence="1">
    <location>
        <begin position="103"/>
        <end position="115"/>
    </location>
</feature>
<sequence length="115" mass="12573">MDNTSRKLLLDERKWNILLISNSLAALFLLLLRVNTRAHMSAYQTLFGICSKHADPGYGVRTLVPDSLMGHALSTSETLAKQTILKSAEFECSTQGSATPSSGKERAEGGKGYRE</sequence>
<reference evidence="3" key="1">
    <citation type="submission" date="2021-06" db="EMBL/GenBank/DDBJ databases">
        <authorList>
            <person name="Kallberg Y."/>
            <person name="Tangrot J."/>
            <person name="Rosling A."/>
        </authorList>
    </citation>
    <scope>NUCLEOTIDE SEQUENCE</scope>
    <source>
        <strain evidence="3">IA702</strain>
    </source>
</reference>
<keyword evidence="4" id="KW-1185">Reference proteome</keyword>
<comment type="caution">
    <text evidence="3">The sequence shown here is derived from an EMBL/GenBank/DDBJ whole genome shotgun (WGS) entry which is preliminary data.</text>
</comment>
<feature type="transmembrane region" description="Helical" evidence="2">
    <location>
        <begin position="15"/>
        <end position="32"/>
    </location>
</feature>
<evidence type="ECO:0000256" key="1">
    <source>
        <dbReference type="SAM" id="MobiDB-lite"/>
    </source>
</evidence>
<gene>
    <name evidence="3" type="ORF">POCULU_LOCUS4905</name>
</gene>
<keyword evidence="2" id="KW-0472">Membrane</keyword>
<evidence type="ECO:0000313" key="3">
    <source>
        <dbReference type="EMBL" id="CAG8548632.1"/>
    </source>
</evidence>
<organism evidence="3 4">
    <name type="scientific">Paraglomus occultum</name>
    <dbReference type="NCBI Taxonomy" id="144539"/>
    <lineage>
        <taxon>Eukaryota</taxon>
        <taxon>Fungi</taxon>
        <taxon>Fungi incertae sedis</taxon>
        <taxon>Mucoromycota</taxon>
        <taxon>Glomeromycotina</taxon>
        <taxon>Glomeromycetes</taxon>
        <taxon>Paraglomerales</taxon>
        <taxon>Paraglomeraceae</taxon>
        <taxon>Paraglomus</taxon>
    </lineage>
</organism>
<keyword evidence="2" id="KW-0812">Transmembrane</keyword>
<name>A0A9N9FPJ1_9GLOM</name>
<dbReference type="EMBL" id="CAJVPJ010000682">
    <property type="protein sequence ID" value="CAG8548632.1"/>
    <property type="molecule type" value="Genomic_DNA"/>
</dbReference>
<protein>
    <submittedName>
        <fullName evidence="3">4402_t:CDS:1</fullName>
    </submittedName>
</protein>
<dbReference type="AlphaFoldDB" id="A0A9N9FPJ1"/>
<dbReference type="Proteomes" id="UP000789572">
    <property type="component" value="Unassembled WGS sequence"/>
</dbReference>
<feature type="region of interest" description="Disordered" evidence="1">
    <location>
        <begin position="91"/>
        <end position="115"/>
    </location>
</feature>
<proteinExistence type="predicted"/>
<keyword evidence="2" id="KW-1133">Transmembrane helix</keyword>
<accession>A0A9N9FPJ1</accession>
<evidence type="ECO:0000256" key="2">
    <source>
        <dbReference type="SAM" id="Phobius"/>
    </source>
</evidence>
<evidence type="ECO:0000313" key="4">
    <source>
        <dbReference type="Proteomes" id="UP000789572"/>
    </source>
</evidence>
<feature type="compositionally biased region" description="Polar residues" evidence="1">
    <location>
        <begin position="92"/>
        <end position="102"/>
    </location>
</feature>